<organism evidence="1 3">
    <name type="scientific">Serendipita vermifera MAFF 305830</name>
    <dbReference type="NCBI Taxonomy" id="933852"/>
    <lineage>
        <taxon>Eukaryota</taxon>
        <taxon>Fungi</taxon>
        <taxon>Dikarya</taxon>
        <taxon>Basidiomycota</taxon>
        <taxon>Agaricomycotina</taxon>
        <taxon>Agaricomycetes</taxon>
        <taxon>Sebacinales</taxon>
        <taxon>Serendipitaceae</taxon>
        <taxon>Serendipita</taxon>
    </lineage>
</organism>
<reference evidence="1" key="3">
    <citation type="submission" date="2015-02" db="EMBL/GenBank/DDBJ databases">
        <title>Evolutionary Origins and Diversification of the Mycorrhizal Mutualists.</title>
        <authorList>
            <consortium name="DOE Joint Genome Institute"/>
            <consortium name="Mycorrhizal Genomics Consortium"/>
            <person name="Kohler A."/>
            <person name="Kuo A."/>
            <person name="Nagy L.G."/>
            <person name="Floudas D."/>
            <person name="Copeland A."/>
            <person name="Barry K.W."/>
            <person name="Cichocki N."/>
            <person name="Veneault-Fourrey C."/>
            <person name="LaButti K."/>
            <person name="Lindquist E.A."/>
            <person name="Lipzen A."/>
            <person name="Lundell T."/>
            <person name="Morin E."/>
            <person name="Murat C."/>
            <person name="Riley R."/>
            <person name="Ohm R."/>
            <person name="Sun H."/>
            <person name="Tunlid A."/>
            <person name="Henrissat B."/>
            <person name="Grigoriev I.V."/>
            <person name="Hibbett D.S."/>
            <person name="Martin F."/>
        </authorList>
    </citation>
    <scope>NUCLEOTIDE SEQUENCE</scope>
    <source>
        <strain evidence="1">MAFF 305830</strain>
    </source>
</reference>
<evidence type="ECO:0000313" key="1">
    <source>
        <dbReference type="EMBL" id="KIM27769.1"/>
    </source>
</evidence>
<dbReference type="HOGENOM" id="CLU_2456169_0_0_1"/>
<protein>
    <submittedName>
        <fullName evidence="1">Uncharacterized protein</fullName>
    </submittedName>
</protein>
<dbReference type="EMBL" id="KN824295">
    <property type="protein sequence ID" value="KIM27983.1"/>
    <property type="molecule type" value="Genomic_DNA"/>
</dbReference>
<dbReference type="AlphaFoldDB" id="A0A0C3B6K5"/>
<reference evidence="1 3" key="1">
    <citation type="submission" date="2014-04" db="EMBL/GenBank/DDBJ databases">
        <authorList>
            <consortium name="DOE Joint Genome Institute"/>
            <person name="Kuo A."/>
            <person name="Zuccaro A."/>
            <person name="Kohler A."/>
            <person name="Nagy L.G."/>
            <person name="Floudas D."/>
            <person name="Copeland A."/>
            <person name="Barry K.W."/>
            <person name="Cichocki N."/>
            <person name="Veneault-Fourrey C."/>
            <person name="LaButti K."/>
            <person name="Lindquist E.A."/>
            <person name="Lipzen A."/>
            <person name="Lundell T."/>
            <person name="Morin E."/>
            <person name="Murat C."/>
            <person name="Sun H."/>
            <person name="Tunlid A."/>
            <person name="Henrissat B."/>
            <person name="Grigoriev I.V."/>
            <person name="Hibbett D.S."/>
            <person name="Martin F."/>
            <person name="Nordberg H.P."/>
            <person name="Cantor M.N."/>
            <person name="Hua S.X."/>
        </authorList>
    </citation>
    <scope>NUCLEOTIDE SEQUENCE [LARGE SCALE GENOMIC DNA]</scope>
    <source>
        <strain evidence="1 3">MAFF 305830</strain>
    </source>
</reference>
<name>A0A0C3B6K5_SERVB</name>
<dbReference type="Proteomes" id="UP000054097">
    <property type="component" value="Unassembled WGS sequence"/>
</dbReference>
<accession>A0A0C3B6K5</accession>
<evidence type="ECO:0000313" key="2">
    <source>
        <dbReference type="EMBL" id="KIM27983.1"/>
    </source>
</evidence>
<evidence type="ECO:0000313" key="3">
    <source>
        <dbReference type="Proteomes" id="UP000054097"/>
    </source>
</evidence>
<sequence>MSGPYFGHVMMACLVSQLVLDTNQKSKLRNRVSDIPPIQIPRTFFGLERGVCRSRRMVNERSRNAGEKASWERFVRTLRQRIALGPEPI</sequence>
<gene>
    <name evidence="2" type="ORF">M408DRAFT_329655</name>
    <name evidence="1" type="ORF">M408DRAFT_329920</name>
</gene>
<keyword evidence="3" id="KW-1185">Reference proteome</keyword>
<reference evidence="3" key="2">
    <citation type="submission" date="2015-01" db="EMBL/GenBank/DDBJ databases">
        <title>Evolutionary Origins and Diversification of the Mycorrhizal Mutualists.</title>
        <authorList>
            <consortium name="DOE Joint Genome Institute"/>
            <consortium name="Mycorrhizal Genomics Consortium"/>
            <person name="Kohler A."/>
            <person name="Kuo A."/>
            <person name="Nagy L.G."/>
            <person name="Floudas D."/>
            <person name="Copeland A."/>
            <person name="Barry K.W."/>
            <person name="Cichocki N."/>
            <person name="Veneault-Fourrey C."/>
            <person name="LaButti K."/>
            <person name="Lindquist E.A."/>
            <person name="Lipzen A."/>
            <person name="Lundell T."/>
            <person name="Morin E."/>
            <person name="Murat C."/>
            <person name="Riley R."/>
            <person name="Ohm R."/>
            <person name="Sun H."/>
            <person name="Tunlid A."/>
            <person name="Henrissat B."/>
            <person name="Grigoriev I.V."/>
            <person name="Hibbett D.S."/>
            <person name="Martin F."/>
        </authorList>
    </citation>
    <scope>NUCLEOTIDE SEQUENCE [LARGE SCALE GENOMIC DNA]</scope>
    <source>
        <strain evidence="3">MAFF 305830</strain>
    </source>
</reference>
<proteinExistence type="predicted"/>
<dbReference type="EMBL" id="KN824297">
    <property type="protein sequence ID" value="KIM27769.1"/>
    <property type="molecule type" value="Genomic_DNA"/>
</dbReference>